<protein>
    <submittedName>
        <fullName evidence="2">Uncharacterized protein</fullName>
    </submittedName>
</protein>
<dbReference type="EMBL" id="CAJNOK010025658">
    <property type="protein sequence ID" value="CAF1392752.1"/>
    <property type="molecule type" value="Genomic_DNA"/>
</dbReference>
<accession>A0A8S2S0E1</accession>
<dbReference type="EMBL" id="CAJOBA010047368">
    <property type="protein sequence ID" value="CAF4200327.1"/>
    <property type="molecule type" value="Genomic_DNA"/>
</dbReference>
<name>A0A8S2S0E1_9BILA</name>
<evidence type="ECO:0000313" key="1">
    <source>
        <dbReference type="EMBL" id="CAF1392752.1"/>
    </source>
</evidence>
<reference evidence="2" key="1">
    <citation type="submission" date="2021-02" db="EMBL/GenBank/DDBJ databases">
        <authorList>
            <person name="Nowell W R."/>
        </authorList>
    </citation>
    <scope>NUCLEOTIDE SEQUENCE</scope>
</reference>
<dbReference type="Proteomes" id="UP000677228">
    <property type="component" value="Unassembled WGS sequence"/>
</dbReference>
<dbReference type="Proteomes" id="UP000682733">
    <property type="component" value="Unassembled WGS sequence"/>
</dbReference>
<comment type="caution">
    <text evidence="2">The sequence shown here is derived from an EMBL/GenBank/DDBJ whole genome shotgun (WGS) entry which is preliminary data.</text>
</comment>
<evidence type="ECO:0000313" key="2">
    <source>
        <dbReference type="EMBL" id="CAF4200327.1"/>
    </source>
</evidence>
<organism evidence="2 3">
    <name type="scientific">Didymodactylos carnosus</name>
    <dbReference type="NCBI Taxonomy" id="1234261"/>
    <lineage>
        <taxon>Eukaryota</taxon>
        <taxon>Metazoa</taxon>
        <taxon>Spiralia</taxon>
        <taxon>Gnathifera</taxon>
        <taxon>Rotifera</taxon>
        <taxon>Eurotatoria</taxon>
        <taxon>Bdelloidea</taxon>
        <taxon>Philodinida</taxon>
        <taxon>Philodinidae</taxon>
        <taxon>Didymodactylos</taxon>
    </lineage>
</organism>
<dbReference type="AlphaFoldDB" id="A0A8S2S0E1"/>
<proteinExistence type="predicted"/>
<evidence type="ECO:0000313" key="3">
    <source>
        <dbReference type="Proteomes" id="UP000682733"/>
    </source>
</evidence>
<gene>
    <name evidence="1" type="ORF">OVA965_LOCUS32656</name>
    <name evidence="2" type="ORF">TMI583_LOCUS33521</name>
</gene>
<sequence>MYFATLNISSNDNNDQNIQFFDFNQFFDHLNQCLLQPFLFDNTLFVQNFITRHSCYADQHGKPLRNIALLQPETDLIKISEYLYPRFLLGTKLHTTIRRKLQQIQKRHEQEEDLLVNELSDDESRKILDEVELSEKNYILQQIRNGLCSESDLKHLMIVNDVFDLNEILIFAQQQKKVICPYYPAPDFFDYCQKFHLKMLGASPRKLMTHINREDFRNLVHKLDPKFDFKRQHIRSSDSLEKIIEILQEIEKYKLKILLKSSSSTNNDDQPMLQKQYPLLFIQEDFSASGIGSYLVSKDEQIYKINNNLTFNTLDEIGSFIKKKNVDMIIAPYYEYKNQQPPNPSIGIILTDNGVSAFIVGNQRLDQNGGYYGIDISLNCFTSDIKTYFDQHHQRLLTLAIRLAQHEQQMGRRGYGSIDTFMYLDNRHELRMGISEENPRFTGVCPILMTVIGHNKMRQFILEHCRLPCIISNDHTIVNVKKSSVLSLKTTHLTQILIQKHVPLFTSNNLEGVIILNCPQPPLSLHEENTDQRFRVALAIIALTEQKRNEIQTRLEDVINSHF</sequence>